<reference evidence="1" key="1">
    <citation type="submission" date="2020-11" db="EMBL/GenBank/DDBJ databases">
        <authorList>
            <person name="Tran Van P."/>
        </authorList>
    </citation>
    <scope>NUCLEOTIDE SEQUENCE</scope>
</reference>
<dbReference type="EMBL" id="OA884123">
    <property type="protein sequence ID" value="CAD7280328.1"/>
    <property type="molecule type" value="Genomic_DNA"/>
</dbReference>
<organism evidence="1">
    <name type="scientific">Notodromas monacha</name>
    <dbReference type="NCBI Taxonomy" id="399045"/>
    <lineage>
        <taxon>Eukaryota</taxon>
        <taxon>Metazoa</taxon>
        <taxon>Ecdysozoa</taxon>
        <taxon>Arthropoda</taxon>
        <taxon>Crustacea</taxon>
        <taxon>Oligostraca</taxon>
        <taxon>Ostracoda</taxon>
        <taxon>Podocopa</taxon>
        <taxon>Podocopida</taxon>
        <taxon>Cypridocopina</taxon>
        <taxon>Cypridoidea</taxon>
        <taxon>Cyprididae</taxon>
        <taxon>Notodromas</taxon>
    </lineage>
</organism>
<evidence type="ECO:0000313" key="2">
    <source>
        <dbReference type="Proteomes" id="UP000678499"/>
    </source>
</evidence>
<name>A0A7R9BTL7_9CRUS</name>
<sequence length="104" mass="11765">MMNENIIRWKPPLLCLNEVTNIVCILPLALSVRYSQSMGKMAGGKSDCFLHHSLIVPCLRHGLCCFTILDRESVSADFAAHLHGLVAEVQRKSQRKDDFRWGLL</sequence>
<accession>A0A7R9BTL7</accession>
<dbReference type="Proteomes" id="UP000678499">
    <property type="component" value="Unassembled WGS sequence"/>
</dbReference>
<keyword evidence="2" id="KW-1185">Reference proteome</keyword>
<protein>
    <submittedName>
        <fullName evidence="1">Uncharacterized protein</fullName>
    </submittedName>
</protein>
<gene>
    <name evidence="1" type="ORF">NMOB1V02_LOCUS7988</name>
</gene>
<dbReference type="EMBL" id="CAJPEX010002086">
    <property type="protein sequence ID" value="CAG0920480.1"/>
    <property type="molecule type" value="Genomic_DNA"/>
</dbReference>
<dbReference type="AlphaFoldDB" id="A0A7R9BTL7"/>
<evidence type="ECO:0000313" key="1">
    <source>
        <dbReference type="EMBL" id="CAD7280328.1"/>
    </source>
</evidence>
<proteinExistence type="predicted"/>